<dbReference type="EMBL" id="CP009225">
    <property type="protein sequence ID" value="AKC61594.1"/>
    <property type="molecule type" value="Genomic_DNA"/>
</dbReference>
<dbReference type="InterPro" id="IPR009061">
    <property type="entry name" value="DNA-bd_dom_put_sf"/>
</dbReference>
<dbReference type="RefSeq" id="WP_174888105.1">
    <property type="nucleotide sequence ID" value="NZ_CP009225.1"/>
</dbReference>
<dbReference type="InterPro" id="IPR050908">
    <property type="entry name" value="SmbC-like"/>
</dbReference>
<dbReference type="GO" id="GO:0006355">
    <property type="term" value="P:regulation of DNA-templated transcription"/>
    <property type="evidence" value="ECO:0007669"/>
    <property type="project" value="InterPro"/>
</dbReference>
<dbReference type="SUPFAM" id="SSF46955">
    <property type="entry name" value="Putative DNA-binding domain"/>
    <property type="match status" value="1"/>
</dbReference>
<dbReference type="AlphaFoldDB" id="A0A7U4XTP8"/>
<dbReference type="CDD" id="cd04782">
    <property type="entry name" value="HTH_BltR"/>
    <property type="match status" value="1"/>
</dbReference>
<organism evidence="2 3">
    <name type="scientific">Clostridium sporogenes</name>
    <dbReference type="NCBI Taxonomy" id="1509"/>
    <lineage>
        <taxon>Bacteria</taxon>
        <taxon>Bacillati</taxon>
        <taxon>Bacillota</taxon>
        <taxon>Clostridia</taxon>
        <taxon>Eubacteriales</taxon>
        <taxon>Clostridiaceae</taxon>
        <taxon>Clostridium</taxon>
    </lineage>
</organism>
<dbReference type="GO" id="GO:0003677">
    <property type="term" value="F:DNA binding"/>
    <property type="evidence" value="ECO:0007669"/>
    <property type="project" value="InterPro"/>
</dbReference>
<dbReference type="PROSITE" id="PS50937">
    <property type="entry name" value="HTH_MERR_2"/>
    <property type="match status" value="1"/>
</dbReference>
<evidence type="ECO:0000313" key="2">
    <source>
        <dbReference type="EMBL" id="AKC61594.1"/>
    </source>
</evidence>
<dbReference type="Proteomes" id="UP000033052">
    <property type="component" value="Chromosome"/>
</dbReference>
<dbReference type="Pfam" id="PF00376">
    <property type="entry name" value="MerR"/>
    <property type="match status" value="1"/>
</dbReference>
<dbReference type="SMART" id="SM00422">
    <property type="entry name" value="HTH_MERR"/>
    <property type="match status" value="1"/>
</dbReference>
<dbReference type="Gene3D" id="3.20.80.10">
    <property type="entry name" value="Regulatory factor, effector binding domain"/>
    <property type="match status" value="1"/>
</dbReference>
<sequence length="286" mass="33309">MHYKVWSYSIVKEGIYIDRKNFRTFTTGEFAKRFGVKKDTLLYYDKIDLFKPAGKSENGYRYYTIPQFDIFWVIQSLRELNFPLKSLNNYLKAPSPEELIALSKNQLNKVDEEIEKLIQIRSILNRIVIQSEEALNAPLDKVILMELEEEPILYSDKNTLKSDTTNEEWSSCYEEFFKKTELRGPAFIGSVIDKNDLLSGRFGRIDRLFVRVDKPDATIKPAGLYAVTYYKGSYESIVDFYKGFMRKIKEQGLTVCSDAYEEYLLNVLATQNSRDFVTKISVAVKK</sequence>
<evidence type="ECO:0000313" key="3">
    <source>
        <dbReference type="Proteomes" id="UP000033052"/>
    </source>
</evidence>
<name>A0A7U4XTP8_CLOSG</name>
<dbReference type="PANTHER" id="PTHR40055">
    <property type="entry name" value="TRANSCRIPTIONAL REGULATOR YGIV-RELATED"/>
    <property type="match status" value="1"/>
</dbReference>
<proteinExistence type="predicted"/>
<dbReference type="KEGG" id="cld:CLSPO_c08740"/>
<reference evidence="2 3" key="1">
    <citation type="journal article" date="2015" name="PLoS ONE">
        <title>A universal mariner transposon system for forward genetic studies in the genus clostridium.</title>
        <authorList>
            <person name="Zhang Y."/>
            <person name="Grosse-Honebrink A."/>
            <person name="Minton N.P."/>
        </authorList>
    </citation>
    <scope>NUCLEOTIDE SEQUENCE [LARGE SCALE GENOMIC DNA]</scope>
    <source>
        <strain evidence="2 3">NCIMB 10696</strain>
    </source>
</reference>
<evidence type="ECO:0000259" key="1">
    <source>
        <dbReference type="PROSITE" id="PS50937"/>
    </source>
</evidence>
<dbReference type="PANTHER" id="PTHR40055:SF1">
    <property type="entry name" value="TRANSCRIPTIONAL REGULATOR YGIV-RELATED"/>
    <property type="match status" value="1"/>
</dbReference>
<dbReference type="Gene3D" id="1.10.1660.10">
    <property type="match status" value="1"/>
</dbReference>
<protein>
    <submittedName>
        <fullName evidence="2">Multidrug-efflux transporter 2 regulator</fullName>
    </submittedName>
</protein>
<dbReference type="InterPro" id="IPR000551">
    <property type="entry name" value="MerR-type_HTH_dom"/>
</dbReference>
<accession>A0A7U4XTP8</accession>
<dbReference type="GeneID" id="92937624"/>
<dbReference type="InterPro" id="IPR011256">
    <property type="entry name" value="Reg_factor_effector_dom_sf"/>
</dbReference>
<dbReference type="InterPro" id="IPR010499">
    <property type="entry name" value="AraC_E-bd"/>
</dbReference>
<dbReference type="SMART" id="SM00871">
    <property type="entry name" value="AraC_E_bind"/>
    <property type="match status" value="1"/>
</dbReference>
<dbReference type="SUPFAM" id="SSF55136">
    <property type="entry name" value="Probable bacterial effector-binding domain"/>
    <property type="match status" value="1"/>
</dbReference>
<gene>
    <name evidence="2" type="primary">bltR1</name>
    <name evidence="2" type="ORF">CLSPO_c08740</name>
</gene>
<feature type="domain" description="HTH merR-type" evidence="1">
    <location>
        <begin position="24"/>
        <end position="93"/>
    </location>
</feature>